<evidence type="ECO:0000313" key="1">
    <source>
        <dbReference type="EMBL" id="QHS87944.1"/>
    </source>
</evidence>
<dbReference type="AlphaFoldDB" id="A0A6C0B7W6"/>
<proteinExistence type="predicted"/>
<dbReference type="EMBL" id="MN739090">
    <property type="protein sequence ID" value="QHS87944.1"/>
    <property type="molecule type" value="Genomic_DNA"/>
</dbReference>
<protein>
    <submittedName>
        <fullName evidence="1">Uncharacterized protein</fullName>
    </submittedName>
</protein>
<organism evidence="1">
    <name type="scientific">viral metagenome</name>
    <dbReference type="NCBI Taxonomy" id="1070528"/>
    <lineage>
        <taxon>unclassified sequences</taxon>
        <taxon>metagenomes</taxon>
        <taxon>organismal metagenomes</taxon>
    </lineage>
</organism>
<sequence length="216" mass="24367">MTVTILIVDKSGTIQECELKTYNESELYKKAGLKSASGFELQTEWGAEIDGKSYSVSVFGKDNGRAGQENKYEFPPPIDSVLLFGSCILVNKDNNKAINISRAEWAKVYEHLFGGFDDIGAEDSELSEDDVDDDVSRTKEGYVKDDFVVDDDTEYETEESEEELDSEEEIVVKKKPIVKKPAAKAKKPKKIENVFQIANENNYLNCEDELSEEEYL</sequence>
<reference evidence="1" key="1">
    <citation type="journal article" date="2020" name="Nature">
        <title>Giant virus diversity and host interactions through global metagenomics.</title>
        <authorList>
            <person name="Schulz F."/>
            <person name="Roux S."/>
            <person name="Paez-Espino D."/>
            <person name="Jungbluth S."/>
            <person name="Walsh D.A."/>
            <person name="Denef V.J."/>
            <person name="McMahon K.D."/>
            <person name="Konstantinidis K.T."/>
            <person name="Eloe-Fadrosh E.A."/>
            <person name="Kyrpides N.C."/>
            <person name="Woyke T."/>
        </authorList>
    </citation>
    <scope>NUCLEOTIDE SEQUENCE</scope>
    <source>
        <strain evidence="1">GVMAG-M-3300010158-13</strain>
    </source>
</reference>
<name>A0A6C0B7W6_9ZZZZ</name>
<accession>A0A6C0B7W6</accession>